<keyword evidence="3" id="KW-1185">Reference proteome</keyword>
<dbReference type="InterPro" id="IPR041583">
    <property type="entry name" value="TetR_C_31"/>
</dbReference>
<sequence>MAAEAGASLSATTYYFASLDDLAAAAGDALAQGWAQHARAVLAAAPPVTVQQDPSAAAHVLLDAVLPAGDDAQVRSYYEHLLGAGRQPALATAFAAGRGVVDAVLADLVQRVGAPTSAAVTTAVIDGAVVTALTERRPVRETARRLLVDAWGR</sequence>
<evidence type="ECO:0000313" key="3">
    <source>
        <dbReference type="Proteomes" id="UP000321118"/>
    </source>
</evidence>
<dbReference type="AlphaFoldDB" id="A0A510V5C0"/>
<dbReference type="EMBL" id="BJUB01000008">
    <property type="protein sequence ID" value="GEK22067.1"/>
    <property type="molecule type" value="Genomic_DNA"/>
</dbReference>
<feature type="domain" description="Tetracyclin repressor-like C-terminal group 31" evidence="1">
    <location>
        <begin position="53"/>
        <end position="151"/>
    </location>
</feature>
<gene>
    <name evidence="2" type="ORF">CXY01_25870</name>
</gene>
<name>A0A510V5C0_9CELL</name>
<reference evidence="2 3" key="1">
    <citation type="submission" date="2019-07" db="EMBL/GenBank/DDBJ databases">
        <title>Whole genome shotgun sequence of Cellulomonas xylanilytica NBRC 101102.</title>
        <authorList>
            <person name="Hosoyama A."/>
            <person name="Uohara A."/>
            <person name="Ohji S."/>
            <person name="Ichikawa N."/>
        </authorList>
    </citation>
    <scope>NUCLEOTIDE SEQUENCE [LARGE SCALE GENOMIC DNA]</scope>
    <source>
        <strain evidence="2 3">NBRC 101102</strain>
    </source>
</reference>
<proteinExistence type="predicted"/>
<comment type="caution">
    <text evidence="2">The sequence shown here is derived from an EMBL/GenBank/DDBJ whole genome shotgun (WGS) entry which is preliminary data.</text>
</comment>
<evidence type="ECO:0000259" key="1">
    <source>
        <dbReference type="Pfam" id="PF17940"/>
    </source>
</evidence>
<dbReference type="Gene3D" id="1.10.357.10">
    <property type="entry name" value="Tetracycline Repressor, domain 2"/>
    <property type="match status" value="1"/>
</dbReference>
<evidence type="ECO:0000313" key="2">
    <source>
        <dbReference type="EMBL" id="GEK22067.1"/>
    </source>
</evidence>
<dbReference type="Proteomes" id="UP000321118">
    <property type="component" value="Unassembled WGS sequence"/>
</dbReference>
<protein>
    <recommendedName>
        <fullName evidence="1">Tetracyclin repressor-like C-terminal group 31 domain-containing protein</fullName>
    </recommendedName>
</protein>
<dbReference type="Pfam" id="PF17940">
    <property type="entry name" value="TetR_C_31"/>
    <property type="match status" value="1"/>
</dbReference>
<accession>A0A510V5C0</accession>
<organism evidence="2 3">
    <name type="scientific">Cellulomonas xylanilytica</name>
    <dbReference type="NCBI Taxonomy" id="233583"/>
    <lineage>
        <taxon>Bacteria</taxon>
        <taxon>Bacillati</taxon>
        <taxon>Actinomycetota</taxon>
        <taxon>Actinomycetes</taxon>
        <taxon>Micrococcales</taxon>
        <taxon>Cellulomonadaceae</taxon>
        <taxon>Cellulomonas</taxon>
    </lineage>
</organism>